<accession>A0AAD8J9B9</accession>
<comment type="caution">
    <text evidence="1">The sequence shown here is derived from an EMBL/GenBank/DDBJ whole genome shotgun (WGS) entry which is preliminary data.</text>
</comment>
<dbReference type="AlphaFoldDB" id="A0AAD8J9B9"/>
<reference evidence="1" key="1">
    <citation type="submission" date="2023-02" db="EMBL/GenBank/DDBJ databases">
        <title>Genome of toxic invasive species Heracleum sosnowskyi carries increased number of genes despite the absence of recent whole-genome duplications.</title>
        <authorList>
            <person name="Schelkunov M."/>
            <person name="Shtratnikova V."/>
            <person name="Makarenko M."/>
            <person name="Klepikova A."/>
            <person name="Omelchenko D."/>
            <person name="Novikova G."/>
            <person name="Obukhova E."/>
            <person name="Bogdanov V."/>
            <person name="Penin A."/>
            <person name="Logacheva M."/>
        </authorList>
    </citation>
    <scope>NUCLEOTIDE SEQUENCE</scope>
    <source>
        <strain evidence="1">Hsosn_3</strain>
        <tissue evidence="1">Leaf</tissue>
    </source>
</reference>
<reference evidence="1" key="2">
    <citation type="submission" date="2023-05" db="EMBL/GenBank/DDBJ databases">
        <authorList>
            <person name="Schelkunov M.I."/>
        </authorList>
    </citation>
    <scope>NUCLEOTIDE SEQUENCE</scope>
    <source>
        <strain evidence="1">Hsosn_3</strain>
        <tissue evidence="1">Leaf</tissue>
    </source>
</reference>
<sequence length="184" mass="21711">MDMESLKLMNQDMVKLDRFDGSNFLRWQDKMKFLLTALKIFYILATDFPPIPEDPKPSEDGTLPDQAKVDEVRNQRKQMEKDELLCRGHILNTLCDWLYNYFKQMKTTKEIWEALQFKYQVEEEGTNRFLIAKYLNFKMVDTKPLLVQVHELHVIATKIISLKIQIPEAFQVGAIIAKLPLSWK</sequence>
<organism evidence="1 2">
    <name type="scientific">Heracleum sosnowskyi</name>
    <dbReference type="NCBI Taxonomy" id="360622"/>
    <lineage>
        <taxon>Eukaryota</taxon>
        <taxon>Viridiplantae</taxon>
        <taxon>Streptophyta</taxon>
        <taxon>Embryophyta</taxon>
        <taxon>Tracheophyta</taxon>
        <taxon>Spermatophyta</taxon>
        <taxon>Magnoliopsida</taxon>
        <taxon>eudicotyledons</taxon>
        <taxon>Gunneridae</taxon>
        <taxon>Pentapetalae</taxon>
        <taxon>asterids</taxon>
        <taxon>campanulids</taxon>
        <taxon>Apiales</taxon>
        <taxon>Apiaceae</taxon>
        <taxon>Apioideae</taxon>
        <taxon>apioid superclade</taxon>
        <taxon>Tordylieae</taxon>
        <taxon>Tordyliinae</taxon>
        <taxon>Heracleum</taxon>
    </lineage>
</organism>
<dbReference type="EMBL" id="JAUIZM010000002">
    <property type="protein sequence ID" value="KAK1398893.1"/>
    <property type="molecule type" value="Genomic_DNA"/>
</dbReference>
<dbReference type="PANTHER" id="PTHR47592:SF31">
    <property type="entry name" value="ZINC FINGER, CCHC-TYPE-RELATED"/>
    <property type="match status" value="1"/>
</dbReference>
<dbReference type="Pfam" id="PF14223">
    <property type="entry name" value="Retrotran_gag_2"/>
    <property type="match status" value="1"/>
</dbReference>
<evidence type="ECO:0000313" key="2">
    <source>
        <dbReference type="Proteomes" id="UP001237642"/>
    </source>
</evidence>
<evidence type="ECO:0000313" key="1">
    <source>
        <dbReference type="EMBL" id="KAK1398893.1"/>
    </source>
</evidence>
<name>A0AAD8J9B9_9APIA</name>
<dbReference type="Proteomes" id="UP001237642">
    <property type="component" value="Unassembled WGS sequence"/>
</dbReference>
<keyword evidence="2" id="KW-1185">Reference proteome</keyword>
<protein>
    <submittedName>
        <fullName evidence="1">Uncharacterized protein</fullName>
    </submittedName>
</protein>
<dbReference type="PANTHER" id="PTHR47592">
    <property type="entry name" value="PBF68 PROTEIN"/>
    <property type="match status" value="1"/>
</dbReference>
<proteinExistence type="predicted"/>
<gene>
    <name evidence="1" type="ORF">POM88_008756</name>
</gene>